<gene>
    <name evidence="1" type="ORF">L6164_014018</name>
</gene>
<protein>
    <submittedName>
        <fullName evidence="1">Uncharacterized protein</fullName>
    </submittedName>
</protein>
<sequence>MTAGFGNHGLGDRAIEIFELMQVMGVKPDSVTFVGLLVACNHTGLVDKGEFYFNSMEEVYGISPNVDYFSCLVDMLGRAGRLSDAEEYIKKFHYGNDPVILGSLLSACRLHGHMVIVERVARQLLHVHPVTTSPNVLLSNLYASDEKWNEVANARKMLKGSG</sequence>
<organism evidence="1 2">
    <name type="scientific">Bauhinia variegata</name>
    <name type="common">Purple orchid tree</name>
    <name type="synonym">Phanera variegata</name>
    <dbReference type="NCBI Taxonomy" id="167791"/>
    <lineage>
        <taxon>Eukaryota</taxon>
        <taxon>Viridiplantae</taxon>
        <taxon>Streptophyta</taxon>
        <taxon>Embryophyta</taxon>
        <taxon>Tracheophyta</taxon>
        <taxon>Spermatophyta</taxon>
        <taxon>Magnoliopsida</taxon>
        <taxon>eudicotyledons</taxon>
        <taxon>Gunneridae</taxon>
        <taxon>Pentapetalae</taxon>
        <taxon>rosids</taxon>
        <taxon>fabids</taxon>
        <taxon>Fabales</taxon>
        <taxon>Fabaceae</taxon>
        <taxon>Cercidoideae</taxon>
        <taxon>Cercideae</taxon>
        <taxon>Bauhiniinae</taxon>
        <taxon>Bauhinia</taxon>
    </lineage>
</organism>
<accession>A0ACB9NFW0</accession>
<keyword evidence="2" id="KW-1185">Reference proteome</keyword>
<reference evidence="1 2" key="1">
    <citation type="journal article" date="2022" name="DNA Res.">
        <title>Chromosomal-level genome assembly of the orchid tree Bauhinia variegata (Leguminosae; Cercidoideae) supports the allotetraploid origin hypothesis of Bauhinia.</title>
        <authorList>
            <person name="Zhong Y."/>
            <person name="Chen Y."/>
            <person name="Zheng D."/>
            <person name="Pang J."/>
            <person name="Liu Y."/>
            <person name="Luo S."/>
            <person name="Meng S."/>
            <person name="Qian L."/>
            <person name="Wei D."/>
            <person name="Dai S."/>
            <person name="Zhou R."/>
        </authorList>
    </citation>
    <scope>NUCLEOTIDE SEQUENCE [LARGE SCALE GENOMIC DNA]</scope>
    <source>
        <strain evidence="1">BV-YZ2020</strain>
    </source>
</reference>
<dbReference type="Proteomes" id="UP000828941">
    <property type="component" value="Chromosome 6"/>
</dbReference>
<proteinExistence type="predicted"/>
<dbReference type="EMBL" id="CM039431">
    <property type="protein sequence ID" value="KAI4335368.1"/>
    <property type="molecule type" value="Genomic_DNA"/>
</dbReference>
<name>A0ACB9NFW0_BAUVA</name>
<evidence type="ECO:0000313" key="2">
    <source>
        <dbReference type="Proteomes" id="UP000828941"/>
    </source>
</evidence>
<comment type="caution">
    <text evidence="1">The sequence shown here is derived from an EMBL/GenBank/DDBJ whole genome shotgun (WGS) entry which is preliminary data.</text>
</comment>
<evidence type="ECO:0000313" key="1">
    <source>
        <dbReference type="EMBL" id="KAI4335368.1"/>
    </source>
</evidence>